<comment type="function">
    <text evidence="10">Paramyosin is a major structural component of many thick filaments isolated from invertebrate muscles.</text>
</comment>
<dbReference type="AlphaFoldDB" id="A0A6J1MQA6"/>
<dbReference type="GO" id="GO:0030016">
    <property type="term" value="C:myofibril"/>
    <property type="evidence" value="ECO:0007669"/>
    <property type="project" value="UniProtKB-SubCell"/>
</dbReference>
<evidence type="ECO:0000256" key="10">
    <source>
        <dbReference type="ARBA" id="ARBA00049580"/>
    </source>
</evidence>
<comment type="similarity">
    <text evidence="2">Belongs to the paramyosin family.</text>
</comment>
<evidence type="ECO:0000259" key="12">
    <source>
        <dbReference type="Pfam" id="PF01576"/>
    </source>
</evidence>
<evidence type="ECO:0000313" key="14">
    <source>
        <dbReference type="RefSeq" id="XP_023937805.1"/>
    </source>
</evidence>
<dbReference type="RefSeq" id="XP_023937805.1">
    <property type="nucleotide sequence ID" value="XM_024082037.2"/>
</dbReference>
<gene>
    <name evidence="14" type="primary">LOC112045734</name>
</gene>
<dbReference type="GeneID" id="112045734"/>
<keyword evidence="9" id="KW-0514">Muscle protein</keyword>
<accession>A0A6J1MQA6</accession>
<reference evidence="14" key="1">
    <citation type="submission" date="2025-08" db="UniProtKB">
        <authorList>
            <consortium name="RefSeq"/>
        </authorList>
    </citation>
    <scope>IDENTIFICATION</scope>
</reference>
<dbReference type="PANTHER" id="PTHR46349:SF6">
    <property type="entry name" value="MYOSIN-6-LIKE"/>
    <property type="match status" value="1"/>
</dbReference>
<evidence type="ECO:0000256" key="6">
    <source>
        <dbReference type="ARBA" id="ARBA00023054"/>
    </source>
</evidence>
<keyword evidence="7" id="KW-0518">Myosin</keyword>
<keyword evidence="13" id="KW-1185">Reference proteome</keyword>
<dbReference type="SUPFAM" id="SSF57997">
    <property type="entry name" value="Tropomyosin"/>
    <property type="match status" value="1"/>
</dbReference>
<dbReference type="InterPro" id="IPR002928">
    <property type="entry name" value="Myosin_tail"/>
</dbReference>
<sequence length="656" mass="74748">MAPIKVLDLNKWTKPPTAIYENNYGYGINYYQPMIDYIAAKKTGAEVKPPHLPWNNERGLEKYRFDRPVKTYSENDLLKISKEVAEKAKNDLNTFKVAKRTPFSVVASAAATNLTKHVASESVTVKTRRKRIERESVRAVESYKGRGLESKIDFTGSHLMSGSEIKGKTKIYRGKSAKGIAQVLLQETNKNLSEGKIKKMHINVGKVNVVGTVGKVTENCLSAIVDSKSRSIIKDKLNELAIETGKAPKVCVVQIETEIPPINTDYIEKLNELKSTVKQFDQLNTSLFCNQSKQTSIEIEQLNARVVEAETKLKTEVTRIKKKLQIQITELELSLDVANKTNIDLQKTIKKQSLQLTEIQAHYDEVQRQLQVTLDQFGVAQRRIQSLTGEVEEIRGNYEQALRAKRSVEQSFEEAQTRINELTVINVNLSSSKAKIEQELSAVAADYDEITKELRVCDERFQRVQTELKHTVEHLHEEQERIVKIEAIKKSLEIEVKNISVRLEEVEANAIVGGKRIISKLEARIKDMELELDEEKRRHAETIKILRKKERSLKEIIIQCEEDQKNIALLQDSLEKVTQKVNIYKRQLSEQEGVSQQSVTRVRRFQRELEAAEDRADVAESNLSLIRAKHRTFVTTSTVPGSQVYLVQESRALSTE</sequence>
<evidence type="ECO:0000256" key="2">
    <source>
        <dbReference type="ARBA" id="ARBA00008447"/>
    </source>
</evidence>
<dbReference type="OrthoDB" id="2018427at2759"/>
<evidence type="ECO:0000313" key="13">
    <source>
        <dbReference type="Proteomes" id="UP001652582"/>
    </source>
</evidence>
<evidence type="ECO:0000256" key="3">
    <source>
        <dbReference type="ARBA" id="ARBA00018623"/>
    </source>
</evidence>
<keyword evidence="6 11" id="KW-0175">Coiled coil</keyword>
<organism evidence="13 14">
    <name type="scientific">Bicyclus anynana</name>
    <name type="common">Squinting bush brown butterfly</name>
    <dbReference type="NCBI Taxonomy" id="110368"/>
    <lineage>
        <taxon>Eukaryota</taxon>
        <taxon>Metazoa</taxon>
        <taxon>Ecdysozoa</taxon>
        <taxon>Arthropoda</taxon>
        <taxon>Hexapoda</taxon>
        <taxon>Insecta</taxon>
        <taxon>Pterygota</taxon>
        <taxon>Neoptera</taxon>
        <taxon>Endopterygota</taxon>
        <taxon>Lepidoptera</taxon>
        <taxon>Glossata</taxon>
        <taxon>Ditrysia</taxon>
        <taxon>Papilionoidea</taxon>
        <taxon>Nymphalidae</taxon>
        <taxon>Satyrinae</taxon>
        <taxon>Satyrini</taxon>
        <taxon>Mycalesina</taxon>
        <taxon>Bicyclus</taxon>
    </lineage>
</organism>
<dbReference type="InterPro" id="IPR014751">
    <property type="entry name" value="XRCC4-like_C"/>
</dbReference>
<dbReference type="PANTHER" id="PTHR46349">
    <property type="entry name" value="CINGULIN-LIKE PROTEIN 1-RELATED"/>
    <property type="match status" value="1"/>
</dbReference>
<proteinExistence type="inferred from homology"/>
<feature type="coiled-coil region" evidence="11">
    <location>
        <begin position="292"/>
        <end position="629"/>
    </location>
</feature>
<evidence type="ECO:0000256" key="5">
    <source>
        <dbReference type="ARBA" id="ARBA00022490"/>
    </source>
</evidence>
<evidence type="ECO:0000256" key="11">
    <source>
        <dbReference type="SAM" id="Coils"/>
    </source>
</evidence>
<dbReference type="Pfam" id="PF01576">
    <property type="entry name" value="Myosin_tail_1"/>
    <property type="match status" value="1"/>
</dbReference>
<name>A0A6J1MQA6_BICAN</name>
<evidence type="ECO:0000256" key="7">
    <source>
        <dbReference type="ARBA" id="ARBA00023123"/>
    </source>
</evidence>
<dbReference type="CTD" id="39002"/>
<keyword evidence="4" id="KW-0787">Thick filament</keyword>
<dbReference type="Gene3D" id="1.20.5.370">
    <property type="match status" value="1"/>
</dbReference>
<comment type="subcellular location">
    <subcellularLocation>
        <location evidence="1">Cytoplasm</location>
        <location evidence="1">Myofibril</location>
    </subcellularLocation>
</comment>
<evidence type="ECO:0000256" key="8">
    <source>
        <dbReference type="ARBA" id="ARBA00023175"/>
    </source>
</evidence>
<evidence type="ECO:0000256" key="9">
    <source>
        <dbReference type="ARBA" id="ARBA00023179"/>
    </source>
</evidence>
<dbReference type="SUPFAM" id="SSF90257">
    <property type="entry name" value="Myosin rod fragments"/>
    <property type="match status" value="1"/>
</dbReference>
<dbReference type="Proteomes" id="UP001652582">
    <property type="component" value="Chromosome Z"/>
</dbReference>
<keyword evidence="8" id="KW-0505">Motor protein</keyword>
<feature type="domain" description="Myosin tail" evidence="12">
    <location>
        <begin position="300"/>
        <end position="629"/>
    </location>
</feature>
<dbReference type="GO" id="GO:0032982">
    <property type="term" value="C:myosin filament"/>
    <property type="evidence" value="ECO:0007669"/>
    <property type="project" value="UniProtKB-KW"/>
</dbReference>
<evidence type="ECO:0000256" key="1">
    <source>
        <dbReference type="ARBA" id="ARBA00004657"/>
    </source>
</evidence>
<protein>
    <recommendedName>
        <fullName evidence="3">Paramyosin</fullName>
    </recommendedName>
</protein>
<dbReference type="GO" id="GO:0016459">
    <property type="term" value="C:myosin complex"/>
    <property type="evidence" value="ECO:0007669"/>
    <property type="project" value="UniProtKB-KW"/>
</dbReference>
<keyword evidence="5" id="KW-0963">Cytoplasm</keyword>
<evidence type="ECO:0000256" key="4">
    <source>
        <dbReference type="ARBA" id="ARBA00022433"/>
    </source>
</evidence>